<comment type="caution">
    <text evidence="2">The sequence shown here is derived from an EMBL/GenBank/DDBJ whole genome shotgun (WGS) entry which is preliminary data.</text>
</comment>
<evidence type="ECO:0000313" key="2">
    <source>
        <dbReference type="EMBL" id="MDG0847486.1"/>
    </source>
</evidence>
<dbReference type="AlphaFoldDB" id="A0A9X4L7P7"/>
<dbReference type="Proteomes" id="UP001152422">
    <property type="component" value="Unassembled WGS sequence"/>
</dbReference>
<feature type="compositionally biased region" description="Low complexity" evidence="1">
    <location>
        <begin position="275"/>
        <end position="295"/>
    </location>
</feature>
<keyword evidence="3" id="KW-1185">Reference proteome</keyword>
<evidence type="ECO:0000313" key="3">
    <source>
        <dbReference type="Proteomes" id="UP001152422"/>
    </source>
</evidence>
<protein>
    <submittedName>
        <fullName evidence="2">Uncharacterized protein</fullName>
    </submittedName>
</protein>
<proteinExistence type="predicted"/>
<organism evidence="2 3">
    <name type="scientific">Staphylococcus equorum</name>
    <dbReference type="NCBI Taxonomy" id="246432"/>
    <lineage>
        <taxon>Bacteria</taxon>
        <taxon>Bacillati</taxon>
        <taxon>Bacillota</taxon>
        <taxon>Bacilli</taxon>
        <taxon>Bacillales</taxon>
        <taxon>Staphylococcaceae</taxon>
        <taxon>Staphylococcus</taxon>
    </lineage>
</organism>
<reference evidence="2" key="1">
    <citation type="submission" date="2022-05" db="EMBL/GenBank/DDBJ databases">
        <title>Comparative genomics of Staphylococcus equorum isolates.</title>
        <authorList>
            <person name="Luelf R.H."/>
        </authorList>
    </citation>
    <scope>NUCLEOTIDE SEQUENCE</scope>
    <source>
        <strain evidence="2">TMW 2.2497</strain>
    </source>
</reference>
<gene>
    <name evidence="2" type="ORF">M4L89_14845</name>
</gene>
<dbReference type="EMBL" id="JAMBQA010000020">
    <property type="protein sequence ID" value="MDG0847486.1"/>
    <property type="molecule type" value="Genomic_DNA"/>
</dbReference>
<evidence type="ECO:0000256" key="1">
    <source>
        <dbReference type="SAM" id="MobiDB-lite"/>
    </source>
</evidence>
<sequence length="295" mass="33872">MTTVNRNHQDLESSSKLNDIEKFETFDINSFLEHKRLAVEKVIVDSHIKLEARIVEDNTRYKDEDNANVNVDKVITFIIHENIANQINIVNIIGREIEVKELSNDDAFLYGINSLKVMVKNIDIKEDKIEGFKQRSKFTKADYRLVKMNQFKTFDYNKFLSSYDMDILTIYPQSPTTARVIIIITDDYNEDENISNVGKTFSIKIEMPKVRDIPLALLIDNKRFTIDNLYGHITGMIVKNNQVLLTADALIVESDNQTFTVGDADESNTSKDVSNNANIDTNNNISNYMNNNLNN</sequence>
<accession>A0A9X4L7P7</accession>
<feature type="region of interest" description="Disordered" evidence="1">
    <location>
        <begin position="262"/>
        <end position="295"/>
    </location>
</feature>
<dbReference type="RefSeq" id="WP_107518156.1">
    <property type="nucleotide sequence ID" value="NZ_JAMBPY010000021.1"/>
</dbReference>
<name>A0A9X4L7P7_9STAP</name>